<proteinExistence type="predicted"/>
<sequence>MDDSNRMRDQPALTTTRGDAWIVIGGITAALLVGMYALLGTVQPVIAWGTAATVLLVYAAMVIVRTRGTAGRRRLRSLAALYGAMVALSLVAVLVLVGVAWTGTGR</sequence>
<feature type="transmembrane region" description="Helical" evidence="1">
    <location>
        <begin position="78"/>
        <end position="101"/>
    </location>
</feature>
<keyword evidence="1" id="KW-1133">Transmembrane helix</keyword>
<dbReference type="EMBL" id="FUZO01000001">
    <property type="protein sequence ID" value="SKC42555.1"/>
    <property type="molecule type" value="Genomic_DNA"/>
</dbReference>
<evidence type="ECO:0000313" key="2">
    <source>
        <dbReference type="EMBL" id="SKC42555.1"/>
    </source>
</evidence>
<evidence type="ECO:0000313" key="3">
    <source>
        <dbReference type="Proteomes" id="UP000190827"/>
    </source>
</evidence>
<feature type="transmembrane region" description="Helical" evidence="1">
    <location>
        <begin position="45"/>
        <end position="66"/>
    </location>
</feature>
<evidence type="ECO:0000256" key="1">
    <source>
        <dbReference type="SAM" id="Phobius"/>
    </source>
</evidence>
<protein>
    <submittedName>
        <fullName evidence="2">Uncharacterized protein</fullName>
    </submittedName>
</protein>
<reference evidence="2 3" key="1">
    <citation type="submission" date="2017-02" db="EMBL/GenBank/DDBJ databases">
        <authorList>
            <person name="Varghese N."/>
            <person name="Submissions S."/>
        </authorList>
    </citation>
    <scope>NUCLEOTIDE SEQUENCE [LARGE SCALE GENOMIC DNA]</scope>
    <source>
        <strain evidence="2 3">VKM Ac-1787</strain>
    </source>
</reference>
<accession>A0ABY1LHV1</accession>
<keyword evidence="1" id="KW-0472">Membrane</keyword>
<feature type="transmembrane region" description="Helical" evidence="1">
    <location>
        <begin position="20"/>
        <end position="39"/>
    </location>
</feature>
<comment type="caution">
    <text evidence="2">The sequence shown here is derived from an EMBL/GenBank/DDBJ whole genome shotgun (WGS) entry which is preliminary data.</text>
</comment>
<name>A0ABY1LHV1_9MICO</name>
<organism evidence="2 3">
    <name type="scientific">Plantibacter cousiniae</name>
    <name type="common">nom. nud.</name>
    <dbReference type="NCBI Taxonomy" id="199709"/>
    <lineage>
        <taxon>Bacteria</taxon>
        <taxon>Bacillati</taxon>
        <taxon>Actinomycetota</taxon>
        <taxon>Actinomycetes</taxon>
        <taxon>Micrococcales</taxon>
        <taxon>Microbacteriaceae</taxon>
        <taxon>Plantibacter</taxon>
    </lineage>
</organism>
<keyword evidence="3" id="KW-1185">Reference proteome</keyword>
<keyword evidence="1" id="KW-0812">Transmembrane</keyword>
<gene>
    <name evidence="2" type="ORF">SAMN06295973_0823</name>
</gene>
<dbReference type="Proteomes" id="UP000190827">
    <property type="component" value="Unassembled WGS sequence"/>
</dbReference>
<dbReference type="RefSeq" id="WP_079704833.1">
    <property type="nucleotide sequence ID" value="NZ_FUZO01000001.1"/>
</dbReference>